<gene>
    <name evidence="1" type="ORF">Tci_663575</name>
</gene>
<comment type="caution">
    <text evidence="1">The sequence shown here is derived from an EMBL/GenBank/DDBJ whole genome shotgun (WGS) entry which is preliminary data.</text>
</comment>
<organism evidence="1">
    <name type="scientific">Tanacetum cinerariifolium</name>
    <name type="common">Dalmatian daisy</name>
    <name type="synonym">Chrysanthemum cinerariifolium</name>
    <dbReference type="NCBI Taxonomy" id="118510"/>
    <lineage>
        <taxon>Eukaryota</taxon>
        <taxon>Viridiplantae</taxon>
        <taxon>Streptophyta</taxon>
        <taxon>Embryophyta</taxon>
        <taxon>Tracheophyta</taxon>
        <taxon>Spermatophyta</taxon>
        <taxon>Magnoliopsida</taxon>
        <taxon>eudicotyledons</taxon>
        <taxon>Gunneridae</taxon>
        <taxon>Pentapetalae</taxon>
        <taxon>asterids</taxon>
        <taxon>campanulids</taxon>
        <taxon>Asterales</taxon>
        <taxon>Asteraceae</taxon>
        <taxon>Asteroideae</taxon>
        <taxon>Anthemideae</taxon>
        <taxon>Anthemidinae</taxon>
        <taxon>Tanacetum</taxon>
    </lineage>
</organism>
<dbReference type="EMBL" id="BKCJ010513517">
    <property type="protein sequence ID" value="GFA91603.1"/>
    <property type="molecule type" value="Genomic_DNA"/>
</dbReference>
<dbReference type="AlphaFoldDB" id="A0A699KJG9"/>
<name>A0A699KJG9_TANCI</name>
<proteinExistence type="predicted"/>
<accession>A0A699KJG9</accession>
<feature type="non-terminal residue" evidence="1">
    <location>
        <position position="1"/>
    </location>
</feature>
<protein>
    <submittedName>
        <fullName evidence="1">Uncharacterized protein</fullName>
    </submittedName>
</protein>
<sequence length="303" mass="35761">DCLKFSTRTFTKDSRNEFRKRYNELLKKEIEVPKALDYAEFNTLHDRLALQNLYQFCHVSYRHEDRIFSSQAWNRLFRIQEQVVREYVMVFLSNFTFKDHVMELNIADTMFFQLGGVKRSMSIRQFILALGLYTPEEINNNFFGPFVMLALETCQTTITSPNTPEITMTPDTLLLTPLSIILFVVWFIESKKDKNKSLIVRAHLIGRIARSYGLMAIAYMRIVTLGQETSLLNVKKSIDLGQRDMDDRLGNMDTNIYKLSNDVEDLTYVVFGMSEQYDQFYREFGETRMEQERFRNWNADHLS</sequence>
<reference evidence="1" key="1">
    <citation type="journal article" date="2019" name="Sci. Rep.">
        <title>Draft genome of Tanacetum cinerariifolium, the natural source of mosquito coil.</title>
        <authorList>
            <person name="Yamashiro T."/>
            <person name="Shiraishi A."/>
            <person name="Satake H."/>
            <person name="Nakayama K."/>
        </authorList>
    </citation>
    <scope>NUCLEOTIDE SEQUENCE</scope>
</reference>
<evidence type="ECO:0000313" key="1">
    <source>
        <dbReference type="EMBL" id="GFA91603.1"/>
    </source>
</evidence>